<dbReference type="Gene3D" id="1.10.510.10">
    <property type="entry name" value="Transferase(Phosphotransferase) domain 1"/>
    <property type="match status" value="1"/>
</dbReference>
<evidence type="ECO:0000256" key="6">
    <source>
        <dbReference type="ARBA" id="ARBA00023136"/>
    </source>
</evidence>
<evidence type="ECO:0000256" key="2">
    <source>
        <dbReference type="ARBA" id="ARBA00022527"/>
    </source>
</evidence>
<keyword evidence="2" id="KW-0418">Kinase</keyword>
<keyword evidence="2" id="KW-0808">Transferase</keyword>
<evidence type="ECO:0000313" key="8">
    <source>
        <dbReference type="EnsemblPlants" id="EMT28574"/>
    </source>
</evidence>
<keyword evidence="3" id="KW-0812">Transmembrane</keyword>
<dbReference type="GO" id="GO:0004674">
    <property type="term" value="F:protein serine/threonine kinase activity"/>
    <property type="evidence" value="ECO:0007669"/>
    <property type="project" value="UniProtKB-KW"/>
</dbReference>
<evidence type="ECO:0000256" key="4">
    <source>
        <dbReference type="ARBA" id="ARBA00022729"/>
    </source>
</evidence>
<evidence type="ECO:0000256" key="7">
    <source>
        <dbReference type="ARBA" id="ARBA00023180"/>
    </source>
</evidence>
<keyword evidence="2" id="KW-0723">Serine/threonine-protein kinase</keyword>
<proteinExistence type="predicted"/>
<dbReference type="InterPro" id="IPR045874">
    <property type="entry name" value="LRK10/LRL21-25-like"/>
</dbReference>
<dbReference type="PANTHER" id="PTHR27009">
    <property type="entry name" value="RUST RESISTANCE KINASE LR10-RELATED"/>
    <property type="match status" value="1"/>
</dbReference>
<keyword evidence="5" id="KW-1133">Transmembrane helix</keyword>
<dbReference type="PROSITE" id="PS50011">
    <property type="entry name" value="PROTEIN_KINASE_DOM"/>
    <property type="match status" value="1"/>
</dbReference>
<dbReference type="InterPro" id="IPR011009">
    <property type="entry name" value="Kinase-like_dom_sf"/>
</dbReference>
<accession>M8C2V3</accession>
<sequence>MPKCSLDKYIFSTEKSFSWDKLNEIALVIARRINYLYQGCDMQILDFDIKPQNILLDSAILSQSAMPGTFSYIAPEMICRSFGVISSNSEMRSRDRPTMSEVIETLEAGVDGLQMLSRPFFCNEGHIHVEDSYHFSSELTAVSKEELSAV</sequence>
<keyword evidence="4" id="KW-0732">Signal</keyword>
<comment type="subcellular location">
    <subcellularLocation>
        <location evidence="1">Membrane</location>
        <topology evidence="1">Single-pass type I membrane protein</topology>
    </subcellularLocation>
</comment>
<dbReference type="AlphaFoldDB" id="M8C2V3"/>
<keyword evidence="6" id="KW-0472">Membrane</keyword>
<evidence type="ECO:0000256" key="1">
    <source>
        <dbReference type="ARBA" id="ARBA00004479"/>
    </source>
</evidence>
<dbReference type="GO" id="GO:0005524">
    <property type="term" value="F:ATP binding"/>
    <property type="evidence" value="ECO:0007669"/>
    <property type="project" value="InterPro"/>
</dbReference>
<dbReference type="EnsemblPlants" id="EMT28574">
    <property type="protein sequence ID" value="EMT28574"/>
    <property type="gene ID" value="F775_13947"/>
</dbReference>
<protein>
    <submittedName>
        <fullName evidence="8">Putative receptor-like protein kinase</fullName>
    </submittedName>
</protein>
<evidence type="ECO:0000256" key="5">
    <source>
        <dbReference type="ARBA" id="ARBA00022989"/>
    </source>
</evidence>
<name>M8C2V3_AEGTA</name>
<dbReference type="InterPro" id="IPR000719">
    <property type="entry name" value="Prot_kinase_dom"/>
</dbReference>
<reference evidence="8" key="1">
    <citation type="submission" date="2015-06" db="UniProtKB">
        <authorList>
            <consortium name="EnsemblPlants"/>
        </authorList>
    </citation>
    <scope>IDENTIFICATION</scope>
</reference>
<organism evidence="8">
    <name type="scientific">Aegilops tauschii</name>
    <name type="common">Tausch's goatgrass</name>
    <name type="synonym">Aegilops squarrosa</name>
    <dbReference type="NCBI Taxonomy" id="37682"/>
    <lineage>
        <taxon>Eukaryota</taxon>
        <taxon>Viridiplantae</taxon>
        <taxon>Streptophyta</taxon>
        <taxon>Embryophyta</taxon>
        <taxon>Tracheophyta</taxon>
        <taxon>Spermatophyta</taxon>
        <taxon>Magnoliopsida</taxon>
        <taxon>Liliopsida</taxon>
        <taxon>Poales</taxon>
        <taxon>Poaceae</taxon>
        <taxon>BOP clade</taxon>
        <taxon>Pooideae</taxon>
        <taxon>Triticodae</taxon>
        <taxon>Triticeae</taxon>
        <taxon>Triticinae</taxon>
        <taxon>Aegilops</taxon>
    </lineage>
</organism>
<keyword evidence="7" id="KW-0325">Glycoprotein</keyword>
<dbReference type="SUPFAM" id="SSF56112">
    <property type="entry name" value="Protein kinase-like (PK-like)"/>
    <property type="match status" value="1"/>
</dbReference>
<dbReference type="GO" id="GO:0016020">
    <property type="term" value="C:membrane"/>
    <property type="evidence" value="ECO:0007669"/>
    <property type="project" value="UniProtKB-SubCell"/>
</dbReference>
<evidence type="ECO:0000256" key="3">
    <source>
        <dbReference type="ARBA" id="ARBA00022692"/>
    </source>
</evidence>